<evidence type="ECO:0000256" key="2">
    <source>
        <dbReference type="SAM" id="Phobius"/>
    </source>
</evidence>
<evidence type="ECO:0000256" key="1">
    <source>
        <dbReference type="SAM" id="Coils"/>
    </source>
</evidence>
<feature type="transmembrane region" description="Helical" evidence="2">
    <location>
        <begin position="220"/>
        <end position="243"/>
    </location>
</feature>
<dbReference type="AlphaFoldDB" id="A0A6S6TYA3"/>
<keyword evidence="2" id="KW-0472">Membrane</keyword>
<dbReference type="InterPro" id="IPR011066">
    <property type="entry name" value="MscS_channel_C_sf"/>
</dbReference>
<protein>
    <recommendedName>
        <fullName evidence="4">Mechanosensitive ion channel</fullName>
    </recommendedName>
</protein>
<keyword evidence="1" id="KW-0175">Coiled coil</keyword>
<dbReference type="GO" id="GO:0016020">
    <property type="term" value="C:membrane"/>
    <property type="evidence" value="ECO:0007669"/>
    <property type="project" value="InterPro"/>
</dbReference>
<gene>
    <name evidence="3" type="ORF">HELGO_WM20170</name>
</gene>
<name>A0A6S6TYA3_9BACT</name>
<keyword evidence="2" id="KW-1133">Transmembrane helix</keyword>
<organism evidence="3">
    <name type="scientific">uncultured Sulfurovum sp</name>
    <dbReference type="NCBI Taxonomy" id="269237"/>
    <lineage>
        <taxon>Bacteria</taxon>
        <taxon>Pseudomonadati</taxon>
        <taxon>Campylobacterota</taxon>
        <taxon>Epsilonproteobacteria</taxon>
        <taxon>Campylobacterales</taxon>
        <taxon>Sulfurovaceae</taxon>
        <taxon>Sulfurovum</taxon>
        <taxon>environmental samples</taxon>
    </lineage>
</organism>
<feature type="coiled-coil region" evidence="1">
    <location>
        <begin position="48"/>
        <end position="79"/>
    </location>
</feature>
<evidence type="ECO:0008006" key="4">
    <source>
        <dbReference type="Google" id="ProtNLM"/>
    </source>
</evidence>
<dbReference type="EMBL" id="CACVAZ010000146">
    <property type="protein sequence ID" value="CAA6821780.1"/>
    <property type="molecule type" value="Genomic_DNA"/>
</dbReference>
<dbReference type="SUPFAM" id="SSF82689">
    <property type="entry name" value="Mechanosensitive channel protein MscS (YggB), C-terminal domain"/>
    <property type="match status" value="1"/>
</dbReference>
<accession>A0A6S6TYA3</accession>
<keyword evidence="2" id="KW-0812">Transmembrane</keyword>
<feature type="transmembrane region" description="Helical" evidence="2">
    <location>
        <begin position="264"/>
        <end position="284"/>
    </location>
</feature>
<reference evidence="3" key="1">
    <citation type="submission" date="2020-01" db="EMBL/GenBank/DDBJ databases">
        <authorList>
            <person name="Meier V. D."/>
            <person name="Meier V D."/>
        </authorList>
    </citation>
    <scope>NUCLEOTIDE SEQUENCE</scope>
    <source>
        <strain evidence="3">HLG_WM_MAG_02</strain>
    </source>
</reference>
<proteinExistence type="predicted"/>
<evidence type="ECO:0000313" key="3">
    <source>
        <dbReference type="EMBL" id="CAA6821780.1"/>
    </source>
</evidence>
<feature type="transmembrane region" description="Helical" evidence="2">
    <location>
        <begin position="290"/>
        <end position="309"/>
    </location>
</feature>
<sequence>MLKQITFILLTLMFFLTISFSEENNFYNLEELFKSKTMLEIEIKTKIKERSKSTSEEEKEELKEIIKELQDQFESVEHKFQKTATGIDIRVMKLNKEKTETSLSQDLQLLIEPLIKSAKGATNEMREKVKLQEELDYYKEMLPQAVSAKKNIEAILEKSTDLNLNTELKKLHKYWEQQIKLLSRNLNASLDELEMVKKNSVSFASSVKESTKNFFQERGLYLFEGLMAFIVVVVMMKLIYFVMINAFPIFTKASRSFYLRLLDLFYRLLTIIFAIVAPMTIFYIEEDWFLFSIGLLIFLGVMWTFRSLISNLWQQARLFLNIGSVREDERIYYNGLPWKVKSINIFTTIENPVSGLSLRIPIEKLVGLDSRPAHAHEPWFPCRLNDWVLLSDGYYGKAIGISLEFIEFEDAGGGEKTYLVSDFLALSPVNISTNFRVLYTLGISYQHQKESTNIVIRQLREYLLSKIEEEDYHGGLKKLIVQFSNAGDSSLDILILANFSGEMAPLYNSLRRAIARWSVDACTEYGWEIPFPQVTIHQGE</sequence>